<name>A0AAD4QAU6_9AGAM</name>
<evidence type="ECO:0000256" key="1">
    <source>
        <dbReference type="SAM" id="MobiDB-lite"/>
    </source>
</evidence>
<feature type="compositionally biased region" description="Polar residues" evidence="1">
    <location>
        <begin position="175"/>
        <end position="191"/>
    </location>
</feature>
<evidence type="ECO:0000313" key="3">
    <source>
        <dbReference type="EMBL" id="KAH8985310.1"/>
    </source>
</evidence>
<feature type="signal peptide" evidence="2">
    <location>
        <begin position="1"/>
        <end position="30"/>
    </location>
</feature>
<evidence type="ECO:0000313" key="4">
    <source>
        <dbReference type="Proteomes" id="UP001201163"/>
    </source>
</evidence>
<evidence type="ECO:0008006" key="5">
    <source>
        <dbReference type="Google" id="ProtNLM"/>
    </source>
</evidence>
<reference evidence="3" key="1">
    <citation type="submission" date="2022-01" db="EMBL/GenBank/DDBJ databases">
        <title>Comparative genomics reveals a dynamic genome evolution in the ectomycorrhizal milk-cap (Lactarius) mushrooms.</title>
        <authorList>
            <consortium name="DOE Joint Genome Institute"/>
            <person name="Lebreton A."/>
            <person name="Tang N."/>
            <person name="Kuo A."/>
            <person name="LaButti K."/>
            <person name="Drula E."/>
            <person name="Barry K."/>
            <person name="Clum A."/>
            <person name="Lipzen A."/>
            <person name="Mousain D."/>
            <person name="Ng V."/>
            <person name="Wang R."/>
            <person name="Wang X."/>
            <person name="Dai Y."/>
            <person name="Henrissat B."/>
            <person name="Grigoriev I.V."/>
            <person name="Guerin-Laguette A."/>
            <person name="Yu F."/>
            <person name="Martin F.M."/>
        </authorList>
    </citation>
    <scope>NUCLEOTIDE SEQUENCE</scope>
    <source>
        <strain evidence="3">QP</strain>
    </source>
</reference>
<dbReference type="EMBL" id="JAKELL010000065">
    <property type="protein sequence ID" value="KAH8985310.1"/>
    <property type="molecule type" value="Genomic_DNA"/>
</dbReference>
<organism evidence="3 4">
    <name type="scientific">Lactarius akahatsu</name>
    <dbReference type="NCBI Taxonomy" id="416441"/>
    <lineage>
        <taxon>Eukaryota</taxon>
        <taxon>Fungi</taxon>
        <taxon>Dikarya</taxon>
        <taxon>Basidiomycota</taxon>
        <taxon>Agaricomycotina</taxon>
        <taxon>Agaricomycetes</taxon>
        <taxon>Russulales</taxon>
        <taxon>Russulaceae</taxon>
        <taxon>Lactarius</taxon>
    </lineage>
</organism>
<sequence>MMHAGFAPPGLGFGFFACVLTFCSCHTAHTMSFSRPEICSPITEHPSPSHKHFFSHANLDSISLSQQTRHLQIRSMDVTSSTSSPLSSFHQYGGVEFRNEKEPCFCLFGFRGDARRGSCCNSLSHFPSESSSSNKVKSSVKKDICPAVRSRGGNSGSLVSTPANVPMARAHLSRQVLSQLKGPSSSKVSTP</sequence>
<comment type="caution">
    <text evidence="3">The sequence shown here is derived from an EMBL/GenBank/DDBJ whole genome shotgun (WGS) entry which is preliminary data.</text>
</comment>
<protein>
    <recommendedName>
        <fullName evidence="5">Secreted protein</fullName>
    </recommendedName>
</protein>
<keyword evidence="2" id="KW-0732">Signal</keyword>
<dbReference type="Proteomes" id="UP001201163">
    <property type="component" value="Unassembled WGS sequence"/>
</dbReference>
<accession>A0AAD4QAU6</accession>
<feature type="chain" id="PRO_5042236834" description="Secreted protein" evidence="2">
    <location>
        <begin position="31"/>
        <end position="191"/>
    </location>
</feature>
<dbReference type="AlphaFoldDB" id="A0AAD4QAU6"/>
<proteinExistence type="predicted"/>
<keyword evidence="4" id="KW-1185">Reference proteome</keyword>
<feature type="region of interest" description="Disordered" evidence="1">
    <location>
        <begin position="170"/>
        <end position="191"/>
    </location>
</feature>
<gene>
    <name evidence="3" type="ORF">EDB92DRAFT_1883556</name>
</gene>
<evidence type="ECO:0000256" key="2">
    <source>
        <dbReference type="SAM" id="SignalP"/>
    </source>
</evidence>